<sequence>MGDQGYSIVVILLSFTWETGVRTLDGAYNNMNAMVAPCRLHPAACPLPPAPCRPTVLAPPCRSICVVMSVPQLSKQHPEQQRHQQKQECEDAKVHTQIRTPADAQRQRGGGD</sequence>
<evidence type="ECO:0000313" key="4">
    <source>
        <dbReference type="Proteomes" id="UP000316079"/>
    </source>
</evidence>
<evidence type="ECO:0000313" key="3">
    <source>
        <dbReference type="EMBL" id="TRY54685.1"/>
    </source>
</evidence>
<evidence type="ECO:0000256" key="2">
    <source>
        <dbReference type="SAM" id="SignalP"/>
    </source>
</evidence>
<evidence type="ECO:0008006" key="5">
    <source>
        <dbReference type="Google" id="ProtNLM"/>
    </source>
</evidence>
<keyword evidence="4" id="KW-1185">Reference proteome</keyword>
<evidence type="ECO:0000256" key="1">
    <source>
        <dbReference type="SAM" id="MobiDB-lite"/>
    </source>
</evidence>
<feature type="region of interest" description="Disordered" evidence="1">
    <location>
        <begin position="75"/>
        <end position="112"/>
    </location>
</feature>
<feature type="compositionally biased region" description="Basic and acidic residues" evidence="1">
    <location>
        <begin position="76"/>
        <end position="94"/>
    </location>
</feature>
<dbReference type="Proteomes" id="UP000316079">
    <property type="component" value="Unassembled WGS sequence"/>
</dbReference>
<organism evidence="3 4">
    <name type="scientific">Danionella cerebrum</name>
    <dbReference type="NCBI Taxonomy" id="2873325"/>
    <lineage>
        <taxon>Eukaryota</taxon>
        <taxon>Metazoa</taxon>
        <taxon>Chordata</taxon>
        <taxon>Craniata</taxon>
        <taxon>Vertebrata</taxon>
        <taxon>Euteleostomi</taxon>
        <taxon>Actinopterygii</taxon>
        <taxon>Neopterygii</taxon>
        <taxon>Teleostei</taxon>
        <taxon>Ostariophysi</taxon>
        <taxon>Cypriniformes</taxon>
        <taxon>Danionidae</taxon>
        <taxon>Danioninae</taxon>
        <taxon>Danionella</taxon>
    </lineage>
</organism>
<keyword evidence="2" id="KW-0732">Signal</keyword>
<feature type="signal peptide" evidence="2">
    <location>
        <begin position="1"/>
        <end position="23"/>
    </location>
</feature>
<protein>
    <recommendedName>
        <fullName evidence="5">Secreted protein</fullName>
    </recommendedName>
</protein>
<accession>A0A553MND6</accession>
<reference evidence="3 4" key="1">
    <citation type="journal article" date="2019" name="Sci. Data">
        <title>Hybrid genome assembly and annotation of Danionella translucida.</title>
        <authorList>
            <person name="Kadobianskyi M."/>
            <person name="Schulze L."/>
            <person name="Schuelke M."/>
            <person name="Judkewitz B."/>
        </authorList>
    </citation>
    <scope>NUCLEOTIDE SEQUENCE [LARGE SCALE GENOMIC DNA]</scope>
    <source>
        <strain evidence="3 4">Bolton</strain>
    </source>
</reference>
<dbReference type="EMBL" id="SRMA01027341">
    <property type="protein sequence ID" value="TRY54685.1"/>
    <property type="molecule type" value="Genomic_DNA"/>
</dbReference>
<dbReference type="AlphaFoldDB" id="A0A553MND6"/>
<feature type="chain" id="PRO_5021753212" description="Secreted protein" evidence="2">
    <location>
        <begin position="24"/>
        <end position="112"/>
    </location>
</feature>
<proteinExistence type="predicted"/>
<name>A0A553MND6_9TELE</name>
<gene>
    <name evidence="3" type="ORF">DNTS_031220</name>
</gene>
<comment type="caution">
    <text evidence="3">The sequence shown here is derived from an EMBL/GenBank/DDBJ whole genome shotgun (WGS) entry which is preliminary data.</text>
</comment>